<proteinExistence type="inferred from homology"/>
<evidence type="ECO:0000256" key="8">
    <source>
        <dbReference type="ARBA" id="ARBA00022989"/>
    </source>
</evidence>
<keyword evidence="10 12" id="KW-0472">Membrane</keyword>
<dbReference type="InterPro" id="IPR050256">
    <property type="entry name" value="Glycosyltransferase_2"/>
</dbReference>
<keyword evidence="6 12" id="KW-0812">Transmembrane</keyword>
<evidence type="ECO:0000259" key="13">
    <source>
        <dbReference type="Pfam" id="PF00535"/>
    </source>
</evidence>
<evidence type="ECO:0000256" key="7">
    <source>
        <dbReference type="ARBA" id="ARBA00022985"/>
    </source>
</evidence>
<dbReference type="Gene3D" id="3.90.550.10">
    <property type="entry name" value="Spore Coat Polysaccharide Biosynthesis Protein SpsA, Chain A"/>
    <property type="match status" value="1"/>
</dbReference>
<keyword evidence="3 12" id="KW-0441">Lipid A biosynthesis</keyword>
<feature type="transmembrane region" description="Helical" evidence="12">
    <location>
        <begin position="287"/>
        <end position="309"/>
    </location>
</feature>
<sequence length="345" mass="39030">MTTQPALLRHSINWQDVEMFDVTQIKKVSVVIPVYNEQESLPELIRRTDAACALLHRDYEILLVDDGSSDNSARMLCDAADMPGSHVVAVLLNRNYGQHSAIMAGFSHVTGDLIITLDADLQNPPEEIPRLVEKAEEGYDVVGTVRQNRQDTLFRKTASKMINRLIQRTTGKAMGDYGCMLRAYRRHIVDAMLNCHERSTFIPILANTFARRAIEIPVHHAEREFGDSKYSFMRLINLMYDLVTCLTTTPLRLLSVVGSVIALLGFGFSVLLVLLRLMFGPQWAAEGVFMLFAVLFMFIGAQFVGMGLLGEYIGRIYNDVRARPRYFIQRVIRQPETATDEENQP</sequence>
<comment type="subcellular location">
    <subcellularLocation>
        <location evidence="12">Cell membrane</location>
        <topology evidence="12">Multi-pass membrane protein</topology>
    </subcellularLocation>
</comment>
<comment type="catalytic activity">
    <reaction evidence="12">
        <text>UDP-4-deoxy-4-formamido-beta-L-arabinose + di-trans,octa-cis-undecaprenyl phosphate = 4-deoxy-4-formamido-alpha-L-arabinopyranosyl di-trans,octa-cis-undecaprenyl phosphate + UDP</text>
        <dbReference type="Rhea" id="RHEA:27722"/>
        <dbReference type="ChEBI" id="CHEBI:58223"/>
        <dbReference type="ChEBI" id="CHEBI:58709"/>
        <dbReference type="ChEBI" id="CHEBI:58909"/>
        <dbReference type="ChEBI" id="CHEBI:60392"/>
        <dbReference type="EC" id="2.4.2.53"/>
    </reaction>
</comment>
<dbReference type="InterPro" id="IPR022857">
    <property type="entry name" value="ArnC_tfrase"/>
</dbReference>
<keyword evidence="4 12" id="KW-0328">Glycosyltransferase</keyword>
<gene>
    <name evidence="14" type="primary">arnC_1</name>
    <name evidence="12" type="synonym">arnC</name>
    <name evidence="14" type="ORF">G163CM_02780</name>
</gene>
<evidence type="ECO:0000256" key="1">
    <source>
        <dbReference type="ARBA" id="ARBA00022475"/>
    </source>
</evidence>
<dbReference type="PANTHER" id="PTHR48090">
    <property type="entry name" value="UNDECAPRENYL-PHOSPHATE 4-DEOXY-4-FORMAMIDO-L-ARABINOSE TRANSFERASE-RELATED"/>
    <property type="match status" value="1"/>
</dbReference>
<keyword evidence="15" id="KW-1185">Reference proteome</keyword>
<evidence type="ECO:0000256" key="10">
    <source>
        <dbReference type="ARBA" id="ARBA00023136"/>
    </source>
</evidence>
<dbReference type="EC" id="2.4.2.53" evidence="12"/>
<keyword evidence="1 12" id="KW-1003">Cell membrane</keyword>
<comment type="pathway">
    <text evidence="12">Bacterial outer membrane biogenesis; lipopolysaccharide biosynthesis.</text>
</comment>
<dbReference type="InterPro" id="IPR001173">
    <property type="entry name" value="Glyco_trans_2-like"/>
</dbReference>
<evidence type="ECO:0000256" key="4">
    <source>
        <dbReference type="ARBA" id="ARBA00022676"/>
    </source>
</evidence>
<evidence type="ECO:0000256" key="12">
    <source>
        <dbReference type="HAMAP-Rule" id="MF_01164"/>
    </source>
</evidence>
<name>A0ABY3S1J0_9ENTR</name>
<evidence type="ECO:0000256" key="2">
    <source>
        <dbReference type="ARBA" id="ARBA00022516"/>
    </source>
</evidence>
<dbReference type="GO" id="GO:0099621">
    <property type="term" value="F:undecaprenyl-phosphate 4-deoxy-4-formamido-L-arabinose transferase activity"/>
    <property type="evidence" value="ECO:0007669"/>
    <property type="project" value="UniProtKB-EC"/>
</dbReference>
<dbReference type="Pfam" id="PF00535">
    <property type="entry name" value="Glycos_transf_2"/>
    <property type="match status" value="1"/>
</dbReference>
<keyword evidence="11 12" id="KW-0046">Antibiotic resistance</keyword>
<dbReference type="HAMAP" id="MF_01164">
    <property type="entry name" value="ArnC_transfer"/>
    <property type="match status" value="1"/>
</dbReference>
<keyword evidence="2 12" id="KW-0444">Lipid biosynthesis</keyword>
<accession>A0ABY3S1J0</accession>
<keyword evidence="9 12" id="KW-0443">Lipid metabolism</keyword>
<dbReference type="Proteomes" id="UP001199659">
    <property type="component" value="Chromosome"/>
</dbReference>
<dbReference type="PANTHER" id="PTHR48090:SF3">
    <property type="entry name" value="UNDECAPRENYL-PHOSPHATE 4-DEOXY-4-FORMAMIDO-L-ARABINOSE TRANSFERASE"/>
    <property type="match status" value="1"/>
</dbReference>
<comment type="function">
    <text evidence="12">Catalyzes the transfer of 4-deoxy-4-formamido-L-arabinose from UDP to undecaprenyl phosphate. The modified arabinose is attached to lipid A and is required for resistance to polymyxin and cationic antimicrobial peptides.</text>
</comment>
<reference evidence="14 15" key="1">
    <citation type="journal article" date="2022" name="Int. J. Syst. Evol. Microbiol.">
        <title>Pseudocitrobacter corydidari sp. nov., isolated from the Asian emerald cockroach Corydidarum magnifica.</title>
        <authorList>
            <person name="Guzman J."/>
            <person name="Poehlein A."/>
            <person name="Glaeser S.P."/>
            <person name="Schwengers O."/>
            <person name="Blom J."/>
            <person name="Hollensteiner J."/>
            <person name="Kampfer P."/>
            <person name="Vilcinskas A."/>
        </authorList>
    </citation>
    <scope>NUCLEOTIDE SEQUENCE [LARGE SCALE GENOMIC DNA]</scope>
    <source>
        <strain evidence="14">G163CM</strain>
    </source>
</reference>
<keyword evidence="7 12" id="KW-0448">Lipopolysaccharide biosynthesis</keyword>
<evidence type="ECO:0000256" key="6">
    <source>
        <dbReference type="ARBA" id="ARBA00022692"/>
    </source>
</evidence>
<feature type="transmembrane region" description="Helical" evidence="12">
    <location>
        <begin position="253"/>
        <end position="275"/>
    </location>
</feature>
<dbReference type="EMBL" id="CP087880">
    <property type="protein sequence ID" value="UGS39595.1"/>
    <property type="molecule type" value="Genomic_DNA"/>
</dbReference>
<keyword evidence="5 12" id="KW-0808">Transferase</keyword>
<evidence type="ECO:0000256" key="3">
    <source>
        <dbReference type="ARBA" id="ARBA00022556"/>
    </source>
</evidence>
<organism evidence="14 15">
    <name type="scientific">Pseudocitrobacter corydidari</name>
    <dbReference type="NCBI Taxonomy" id="2891570"/>
    <lineage>
        <taxon>Bacteria</taxon>
        <taxon>Pseudomonadati</taxon>
        <taxon>Pseudomonadota</taxon>
        <taxon>Gammaproteobacteria</taxon>
        <taxon>Enterobacterales</taxon>
        <taxon>Enterobacteriaceae</taxon>
        <taxon>Pseudocitrobacter</taxon>
    </lineage>
</organism>
<evidence type="ECO:0000313" key="14">
    <source>
        <dbReference type="EMBL" id="UGS39595.1"/>
    </source>
</evidence>
<dbReference type="NCBIfam" id="NF007986">
    <property type="entry name" value="PRK10714.1"/>
    <property type="match status" value="1"/>
</dbReference>
<dbReference type="InterPro" id="IPR029044">
    <property type="entry name" value="Nucleotide-diphossugar_trans"/>
</dbReference>
<dbReference type="CDD" id="cd04187">
    <property type="entry name" value="DPM1_like_bac"/>
    <property type="match status" value="1"/>
</dbReference>
<comment type="pathway">
    <text evidence="12">Glycolipid biosynthesis; 4-amino-4-deoxy-alpha-L-arabinose undecaprenyl phosphate biosynthesis; 4-amino-4-deoxy-alpha-L-arabinose undecaprenyl phosphate from UDP-4-deoxy-4-formamido-beta-L-arabinose and undecaprenyl phosphate: step 1/2.</text>
</comment>
<evidence type="ECO:0000256" key="5">
    <source>
        <dbReference type="ARBA" id="ARBA00022679"/>
    </source>
</evidence>
<evidence type="ECO:0000313" key="15">
    <source>
        <dbReference type="Proteomes" id="UP001199659"/>
    </source>
</evidence>
<evidence type="ECO:0000256" key="11">
    <source>
        <dbReference type="ARBA" id="ARBA00023251"/>
    </source>
</evidence>
<feature type="domain" description="Glycosyltransferase 2-like" evidence="13">
    <location>
        <begin position="29"/>
        <end position="190"/>
    </location>
</feature>
<comment type="similarity">
    <text evidence="12">Belongs to the glycosyltransferase 2 family.</text>
</comment>
<keyword evidence="8 12" id="KW-1133">Transmembrane helix</keyword>
<protein>
    <recommendedName>
        <fullName evidence="12">Undecaprenyl-phosphate 4-deoxy-4-formamido-L-arabinose transferase</fullName>
        <ecNumber evidence="12">2.4.2.53</ecNumber>
    </recommendedName>
    <alternativeName>
        <fullName evidence="12">Undecaprenyl-phosphate Ara4FN transferase</fullName>
        <shortName evidence="12">Ara4FN transferase</shortName>
    </alternativeName>
</protein>
<evidence type="ECO:0000256" key="9">
    <source>
        <dbReference type="ARBA" id="ARBA00023098"/>
    </source>
</evidence>
<dbReference type="SUPFAM" id="SSF53448">
    <property type="entry name" value="Nucleotide-diphospho-sugar transferases"/>
    <property type="match status" value="1"/>
</dbReference>